<dbReference type="EMBL" id="CM046388">
    <property type="protein sequence ID" value="KAI8572878.1"/>
    <property type="molecule type" value="Genomic_DNA"/>
</dbReference>
<protein>
    <submittedName>
        <fullName evidence="1">Uncharacterized protein</fullName>
    </submittedName>
</protein>
<sequence length="108" mass="11975">MANVGIHGIRDGSLTAAKQSSNASFCWRFKTLGAVVDQTTHNPDLLTSTTRRDLVKPIRIETKPTAENWKHQAPRPSLGTYQPTLKPSPASIIRPPPLPTRSEEAFDW</sequence>
<organism evidence="1 2">
    <name type="scientific">Rhododendron molle</name>
    <name type="common">Chinese azalea</name>
    <name type="synonym">Azalea mollis</name>
    <dbReference type="NCBI Taxonomy" id="49168"/>
    <lineage>
        <taxon>Eukaryota</taxon>
        <taxon>Viridiplantae</taxon>
        <taxon>Streptophyta</taxon>
        <taxon>Embryophyta</taxon>
        <taxon>Tracheophyta</taxon>
        <taxon>Spermatophyta</taxon>
        <taxon>Magnoliopsida</taxon>
        <taxon>eudicotyledons</taxon>
        <taxon>Gunneridae</taxon>
        <taxon>Pentapetalae</taxon>
        <taxon>asterids</taxon>
        <taxon>Ericales</taxon>
        <taxon>Ericaceae</taxon>
        <taxon>Ericoideae</taxon>
        <taxon>Rhodoreae</taxon>
        <taxon>Rhododendron</taxon>
    </lineage>
</organism>
<evidence type="ECO:0000313" key="2">
    <source>
        <dbReference type="Proteomes" id="UP001062846"/>
    </source>
</evidence>
<proteinExistence type="predicted"/>
<gene>
    <name evidence="1" type="ORF">RHMOL_Rhmol01G0234700</name>
</gene>
<name>A0ACC0Q7B5_RHOML</name>
<evidence type="ECO:0000313" key="1">
    <source>
        <dbReference type="EMBL" id="KAI8572878.1"/>
    </source>
</evidence>
<reference evidence="1" key="1">
    <citation type="submission" date="2022-02" db="EMBL/GenBank/DDBJ databases">
        <title>Plant Genome Project.</title>
        <authorList>
            <person name="Zhang R.-G."/>
        </authorList>
    </citation>
    <scope>NUCLEOTIDE SEQUENCE</scope>
    <source>
        <strain evidence="1">AT1</strain>
    </source>
</reference>
<accession>A0ACC0Q7B5</accession>
<keyword evidence="2" id="KW-1185">Reference proteome</keyword>
<dbReference type="Proteomes" id="UP001062846">
    <property type="component" value="Chromosome 1"/>
</dbReference>
<comment type="caution">
    <text evidence="1">The sequence shown here is derived from an EMBL/GenBank/DDBJ whole genome shotgun (WGS) entry which is preliminary data.</text>
</comment>